<organism evidence="2">
    <name type="scientific">Streptomyces sp. R39</name>
    <dbReference type="NCBI Taxonomy" id="3238631"/>
    <lineage>
        <taxon>Bacteria</taxon>
        <taxon>Bacillati</taxon>
        <taxon>Actinomycetota</taxon>
        <taxon>Actinomycetes</taxon>
        <taxon>Kitasatosporales</taxon>
        <taxon>Streptomycetaceae</taxon>
        <taxon>Streptomyces</taxon>
    </lineage>
</organism>
<protein>
    <submittedName>
        <fullName evidence="2">Uncharacterized protein</fullName>
    </submittedName>
</protein>
<evidence type="ECO:0000256" key="1">
    <source>
        <dbReference type="SAM" id="MobiDB-lite"/>
    </source>
</evidence>
<dbReference type="Gene3D" id="3.20.20.70">
    <property type="entry name" value="Aldolase class I"/>
    <property type="match status" value="1"/>
</dbReference>
<dbReference type="InterPro" id="IPR013785">
    <property type="entry name" value="Aldolase_TIM"/>
</dbReference>
<dbReference type="EMBL" id="CP163441">
    <property type="protein sequence ID" value="XDQ40988.1"/>
    <property type="molecule type" value="Genomic_DNA"/>
</dbReference>
<dbReference type="RefSeq" id="WP_369220733.1">
    <property type="nucleotide sequence ID" value="NZ_CP163441.1"/>
</dbReference>
<name>A0AB39QI42_9ACTN</name>
<feature type="region of interest" description="Disordered" evidence="1">
    <location>
        <begin position="1"/>
        <end position="22"/>
    </location>
</feature>
<reference evidence="2" key="1">
    <citation type="submission" date="2024-07" db="EMBL/GenBank/DDBJ databases">
        <authorList>
            <person name="Yu S.T."/>
        </authorList>
    </citation>
    <scope>NUCLEOTIDE SEQUENCE</scope>
    <source>
        <strain evidence="2">R39</strain>
    </source>
</reference>
<evidence type="ECO:0000313" key="2">
    <source>
        <dbReference type="EMBL" id="XDQ40988.1"/>
    </source>
</evidence>
<sequence>MSCLATALAGTRDMPVPTGGIGPRSAAGHLACPSVAAVGGSRPATADHLERGGLARIRSLTAAAGGGGGR</sequence>
<accession>A0AB39QI42</accession>
<dbReference type="AlphaFoldDB" id="A0AB39QI42"/>
<gene>
    <name evidence="2" type="ORF">AB5J52_01180</name>
</gene>
<proteinExistence type="predicted"/>